<feature type="chain" id="PRO_5031430046" description="YfiR family protein" evidence="1">
    <location>
        <begin position="26"/>
        <end position="178"/>
    </location>
</feature>
<evidence type="ECO:0000256" key="1">
    <source>
        <dbReference type="SAM" id="SignalP"/>
    </source>
</evidence>
<dbReference type="AlphaFoldDB" id="A0A7U3YP95"/>
<proteinExistence type="predicted"/>
<dbReference type="Pfam" id="PF13689">
    <property type="entry name" value="DUF4154"/>
    <property type="match status" value="1"/>
</dbReference>
<dbReference type="Proteomes" id="UP000006365">
    <property type="component" value="Chromosome"/>
</dbReference>
<reference evidence="2 3" key="1">
    <citation type="journal article" date="2011" name="Stand. Genomic Sci.">
        <title>Complete genome sequence of Desulfobulbus propionicus type strain (1pr3).</title>
        <authorList>
            <person name="Pagani I."/>
            <person name="Lapidus A."/>
            <person name="Nolan M."/>
            <person name="Lucas S."/>
            <person name="Hammon N."/>
            <person name="Deshpande S."/>
            <person name="Cheng J.F."/>
            <person name="Chertkov O."/>
            <person name="Davenport K."/>
            <person name="Tapia R."/>
            <person name="Han C."/>
            <person name="Goodwin L."/>
            <person name="Pitluck S."/>
            <person name="Liolios K."/>
            <person name="Mavromatis K."/>
            <person name="Ivanova N."/>
            <person name="Mikhailova N."/>
            <person name="Pati A."/>
            <person name="Chen A."/>
            <person name="Palaniappan K."/>
            <person name="Land M."/>
            <person name="Hauser L."/>
            <person name="Chang Y.J."/>
            <person name="Jeffries C.D."/>
            <person name="Detter J.C."/>
            <person name="Brambilla E."/>
            <person name="Kannan K.P."/>
            <person name="Djao O.D."/>
            <person name="Rohde M."/>
            <person name="Pukall R."/>
            <person name="Spring S."/>
            <person name="Goker M."/>
            <person name="Sikorski J."/>
            <person name="Woyke T."/>
            <person name="Bristow J."/>
            <person name="Eisen J.A."/>
            <person name="Markowitz V."/>
            <person name="Hugenholtz P."/>
            <person name="Kyrpides N.C."/>
            <person name="Klenk H.P."/>
        </authorList>
    </citation>
    <scope>NUCLEOTIDE SEQUENCE [LARGE SCALE GENOMIC DNA]</scope>
    <source>
        <strain evidence="3">ATCC 33891 / DSM 2032 / 1pr3</strain>
    </source>
</reference>
<keyword evidence="1" id="KW-0732">Signal</keyword>
<feature type="signal peptide" evidence="1">
    <location>
        <begin position="1"/>
        <end position="25"/>
    </location>
</feature>
<keyword evidence="3" id="KW-1185">Reference proteome</keyword>
<evidence type="ECO:0000313" key="2">
    <source>
        <dbReference type="EMBL" id="ADW19025.1"/>
    </source>
</evidence>
<dbReference type="InterPro" id="IPR025293">
    <property type="entry name" value="YfiR/HmsC-like"/>
</dbReference>
<sequence length="178" mass="19219">MHAKPFITALLTALFLFLGTSLSKADSPELEYKVKAAFLLNFAKFTAWPLPAENTPGPFTLCVLGTDPFGQSLDGLAEKQINGNNIEIRRTASSAAIGQCRLVFVSKSEQADLQKVLRLTAGHPIVTVSDMEGFAAAGGTIEFKNKEGRLSFIINNTKARMNGLRFSSSLLTLALEVL</sequence>
<accession>A0A7U3YP95</accession>
<organism evidence="2 3">
    <name type="scientific">Desulfobulbus propionicus (strain ATCC 33891 / DSM 2032 / VKM B-1956 / 1pr3)</name>
    <dbReference type="NCBI Taxonomy" id="577650"/>
    <lineage>
        <taxon>Bacteria</taxon>
        <taxon>Pseudomonadati</taxon>
        <taxon>Thermodesulfobacteriota</taxon>
        <taxon>Desulfobulbia</taxon>
        <taxon>Desulfobulbales</taxon>
        <taxon>Desulfobulbaceae</taxon>
        <taxon>Desulfobulbus</taxon>
    </lineage>
</organism>
<protein>
    <recommendedName>
        <fullName evidence="4">YfiR family protein</fullName>
    </recommendedName>
</protein>
<dbReference type="KEGG" id="dpr:Despr_2892"/>
<dbReference type="EMBL" id="CP002364">
    <property type="protein sequence ID" value="ADW19025.1"/>
    <property type="molecule type" value="Genomic_DNA"/>
</dbReference>
<evidence type="ECO:0000313" key="3">
    <source>
        <dbReference type="Proteomes" id="UP000006365"/>
    </source>
</evidence>
<dbReference type="RefSeq" id="WP_015725550.1">
    <property type="nucleotide sequence ID" value="NC_014972.1"/>
</dbReference>
<evidence type="ECO:0008006" key="4">
    <source>
        <dbReference type="Google" id="ProtNLM"/>
    </source>
</evidence>
<name>A0A7U3YP95_DESPD</name>
<gene>
    <name evidence="2" type="ordered locus">Despr_2892</name>
</gene>